<keyword evidence="1" id="KW-0812">Transmembrane</keyword>
<reference evidence="2" key="1">
    <citation type="submission" date="2018-02" db="EMBL/GenBank/DDBJ databases">
        <title>Rhizophora mucronata_Transcriptome.</title>
        <authorList>
            <person name="Meera S.P."/>
            <person name="Sreeshan A."/>
            <person name="Augustine A."/>
        </authorList>
    </citation>
    <scope>NUCLEOTIDE SEQUENCE</scope>
    <source>
        <tissue evidence="2">Leaf</tissue>
    </source>
</reference>
<keyword evidence="1" id="KW-1133">Transmembrane helix</keyword>
<organism evidence="2">
    <name type="scientific">Rhizophora mucronata</name>
    <name type="common">Asiatic mangrove</name>
    <dbReference type="NCBI Taxonomy" id="61149"/>
    <lineage>
        <taxon>Eukaryota</taxon>
        <taxon>Viridiplantae</taxon>
        <taxon>Streptophyta</taxon>
        <taxon>Embryophyta</taxon>
        <taxon>Tracheophyta</taxon>
        <taxon>Spermatophyta</taxon>
        <taxon>Magnoliopsida</taxon>
        <taxon>eudicotyledons</taxon>
        <taxon>Gunneridae</taxon>
        <taxon>Pentapetalae</taxon>
        <taxon>rosids</taxon>
        <taxon>fabids</taxon>
        <taxon>Malpighiales</taxon>
        <taxon>Rhizophoraceae</taxon>
        <taxon>Rhizophora</taxon>
    </lineage>
</organism>
<name>A0A2P2K7G2_RHIMU</name>
<evidence type="ECO:0000256" key="1">
    <source>
        <dbReference type="SAM" id="Phobius"/>
    </source>
</evidence>
<keyword evidence="2" id="KW-0687">Ribonucleoprotein</keyword>
<sequence length="45" mass="5098">MYEVRVEGFNGGGLLVRFYSLLGFLPFPLMSPSHSCKGKFLFELL</sequence>
<dbReference type="AlphaFoldDB" id="A0A2P2K7G2"/>
<dbReference type="GO" id="GO:0005840">
    <property type="term" value="C:ribosome"/>
    <property type="evidence" value="ECO:0007669"/>
    <property type="project" value="UniProtKB-KW"/>
</dbReference>
<dbReference type="InterPro" id="IPR052757">
    <property type="entry name" value="Ribosomal_protein_S1"/>
</dbReference>
<dbReference type="EMBL" id="GGEC01021191">
    <property type="protein sequence ID" value="MBX01675.1"/>
    <property type="molecule type" value="Transcribed_RNA"/>
</dbReference>
<keyword evidence="2" id="KW-0689">Ribosomal protein</keyword>
<protein>
    <submittedName>
        <fullName evidence="2">30S ribosomal protein S1</fullName>
    </submittedName>
</protein>
<feature type="transmembrane region" description="Helical" evidence="1">
    <location>
        <begin position="12"/>
        <end position="30"/>
    </location>
</feature>
<proteinExistence type="predicted"/>
<dbReference type="PANTHER" id="PTHR47559:SF1">
    <property type="entry name" value="OS03G0844900 PROTEIN"/>
    <property type="match status" value="1"/>
</dbReference>
<dbReference type="PANTHER" id="PTHR47559">
    <property type="entry name" value="OS03G0844900 PROTEIN"/>
    <property type="match status" value="1"/>
</dbReference>
<accession>A0A2P2K7G2</accession>
<evidence type="ECO:0000313" key="2">
    <source>
        <dbReference type="EMBL" id="MBX01675.1"/>
    </source>
</evidence>
<keyword evidence="1" id="KW-0472">Membrane</keyword>